<feature type="region of interest" description="Disordered" evidence="12">
    <location>
        <begin position="426"/>
        <end position="462"/>
    </location>
</feature>
<reference evidence="16" key="1">
    <citation type="submission" date="2021-01" db="EMBL/GenBank/DDBJ databases">
        <authorList>
            <person name="Eckstrom K.M.E."/>
        </authorList>
    </citation>
    <scope>NUCLEOTIDE SEQUENCE</scope>
    <source>
        <strain evidence="16">UVCC 0001</strain>
    </source>
</reference>
<feature type="region of interest" description="Disordered" evidence="12">
    <location>
        <begin position="653"/>
        <end position="675"/>
    </location>
</feature>
<evidence type="ECO:0000256" key="5">
    <source>
        <dbReference type="ARBA" id="ARBA00022763"/>
    </source>
</evidence>
<keyword evidence="17" id="KW-1185">Reference proteome</keyword>
<keyword evidence="10" id="KW-0539">Nucleus</keyword>
<evidence type="ECO:0000256" key="1">
    <source>
        <dbReference type="ARBA" id="ARBA00010506"/>
    </source>
</evidence>
<accession>A0AAD9IG41</accession>
<dbReference type="InterPro" id="IPR047240">
    <property type="entry name" value="SANT_CDC5L_II"/>
</dbReference>
<feature type="domain" description="Myb-like" evidence="14">
    <location>
        <begin position="370"/>
        <end position="419"/>
    </location>
</feature>
<dbReference type="Proteomes" id="UP001255856">
    <property type="component" value="Unassembled WGS sequence"/>
</dbReference>
<name>A0AAD9IG41_PROWI</name>
<sequence>MDEAGLPGLLAGYGSEGNDNLGANEASDAELDAQVAQFAVALSREGLLPPEEVPAALLARVPTAVEKPEGALDEEACRVAVEAQTLSALLSIFATRGPGLDWAFARLVLVQALQESAAQLETALQRADKRLKHMARWKELRQQAVEEEAARTDAGAVEAARARQAEEWRLAQLHSGAADANPNFAAILDPASGQLDGLTSRQPLFGHGPDHVQVSIEPALDFDEEIEQLREGVGRLKQVSNAIQEENRLTQQVMEGLALRHTSKRLKKALRQSKSNHVLYVFLFAFACLMAVFFFNKLYKFIRWILIASHGISQTTVIFLIKGGVWKNTEDEILKAAVMKYGLNQWARISSLLTRKSAKQCKARWYEWLDPAIVKTEWTREEDEKLLHLAKLMPTQWRTIAPIVGRTPAQCLERYEKLLDMAAGKETYEASDDPRRLRPGEIDPNPESKPARPDPIDMDEDEKEMLSEARARLANTKGKKAKRKARERQLEEARRLATLQKKRELKAAGIEVRERFRRGGAIDYGTEVPFERRPAAGFYDTRDEAGRTAEMREEFRPVTVDELEGRKRKDIERELIKQDARAGPAKRGRLMLPAPAVSDAELEELARGGAAVEEELRASGSAATRGLLGDYATPSRVLRDAAQLAALMTSATPLLGGENPSLEGSDFGGATPAQAAATPAVAGVGATPLRPGATPPRAGLAAPTPVRDALGLNTEIDRAEGKRAEAARLALRRNDLHAGLAQLPAPRNEYAVVVPDLAPEDAAAEAARRARRAAPPRLRRTPPTRPHARAREAVEREAAELRRASRVVQRGLPRPPVVSAVGVEEANGDLQADVRRQAETLVAAELGAMLRHEARRFPLDASSSSSGASKSKKRKSTATQSEPEPDATLQVLDPDSLAAAAALLDAEARNVRAAMGHNDDDADAAALAIEAATDDIVFLPSSTSAEHEVAGRAMAREAARAEKLRGRAEVLTRGLEAREGKLVAEARELAQKLAATSVALACFRELLANEERAAPERLERAATLVREQEALETELQARYRAAGDALAERRRGVTAS</sequence>
<dbReference type="GO" id="GO:0000398">
    <property type="term" value="P:mRNA splicing, via spliceosome"/>
    <property type="evidence" value="ECO:0007669"/>
    <property type="project" value="InterPro"/>
</dbReference>
<comment type="caution">
    <text evidence="16">The sequence shown here is derived from an EMBL/GenBank/DDBJ whole genome shotgun (WGS) entry which is preliminary data.</text>
</comment>
<feature type="transmembrane region" description="Helical" evidence="13">
    <location>
        <begin position="277"/>
        <end position="295"/>
    </location>
</feature>
<dbReference type="InterPro" id="IPR017930">
    <property type="entry name" value="Myb_dom"/>
</dbReference>
<proteinExistence type="inferred from homology"/>
<dbReference type="InterPro" id="IPR001005">
    <property type="entry name" value="SANT/Myb"/>
</dbReference>
<organism evidence="16 17">
    <name type="scientific">Prototheca wickerhamii</name>
    <dbReference type="NCBI Taxonomy" id="3111"/>
    <lineage>
        <taxon>Eukaryota</taxon>
        <taxon>Viridiplantae</taxon>
        <taxon>Chlorophyta</taxon>
        <taxon>core chlorophytes</taxon>
        <taxon>Trebouxiophyceae</taxon>
        <taxon>Chlorellales</taxon>
        <taxon>Chlorellaceae</taxon>
        <taxon>Prototheca</taxon>
    </lineage>
</organism>
<gene>
    <name evidence="16" type="ORF">QBZ16_001760</name>
</gene>
<dbReference type="InterPro" id="IPR021786">
    <property type="entry name" value="Cdc5p/Cef1_C"/>
</dbReference>
<dbReference type="GO" id="GO:0005681">
    <property type="term" value="C:spliceosomal complex"/>
    <property type="evidence" value="ECO:0007669"/>
    <property type="project" value="UniProtKB-KW"/>
</dbReference>
<dbReference type="GO" id="GO:0006281">
    <property type="term" value="P:DNA repair"/>
    <property type="evidence" value="ECO:0007669"/>
    <property type="project" value="UniProtKB-KW"/>
</dbReference>
<dbReference type="GO" id="GO:0003677">
    <property type="term" value="F:DNA binding"/>
    <property type="evidence" value="ECO:0007669"/>
    <property type="project" value="UniProtKB-KW"/>
</dbReference>
<keyword evidence="2" id="KW-0507">mRNA processing</keyword>
<keyword evidence="6" id="KW-0175">Coiled coil</keyword>
<dbReference type="SUPFAM" id="SSF46689">
    <property type="entry name" value="Homeodomain-like"/>
    <property type="match status" value="1"/>
</dbReference>
<keyword evidence="13" id="KW-1133">Transmembrane helix</keyword>
<dbReference type="GO" id="GO:0000974">
    <property type="term" value="C:Prp19 complex"/>
    <property type="evidence" value="ECO:0007669"/>
    <property type="project" value="InterPro"/>
</dbReference>
<evidence type="ECO:0000256" key="8">
    <source>
        <dbReference type="ARBA" id="ARBA00023187"/>
    </source>
</evidence>
<evidence type="ECO:0000256" key="2">
    <source>
        <dbReference type="ARBA" id="ARBA00022664"/>
    </source>
</evidence>
<dbReference type="AlphaFoldDB" id="A0AAD9IG41"/>
<keyword evidence="13" id="KW-0472">Membrane</keyword>
<dbReference type="FunFam" id="1.10.10.60:FF:000021">
    <property type="entry name" value="CDC5 cell division cycle 5-like"/>
    <property type="match status" value="1"/>
</dbReference>
<keyword evidence="11" id="KW-0131">Cell cycle</keyword>
<protein>
    <submittedName>
        <fullName evidence="16">Uncharacterized protein</fullName>
    </submittedName>
</protein>
<dbReference type="Gene3D" id="1.10.10.60">
    <property type="entry name" value="Homeodomain-like"/>
    <property type="match status" value="2"/>
</dbReference>
<evidence type="ECO:0000256" key="11">
    <source>
        <dbReference type="ARBA" id="ARBA00023306"/>
    </source>
</evidence>
<feature type="domain" description="HTH myb-type" evidence="15">
    <location>
        <begin position="370"/>
        <end position="423"/>
    </location>
</feature>
<dbReference type="PANTHER" id="PTHR45885:SF1">
    <property type="entry name" value="CELL DIVISION CYCLE 5-LIKE PROTEIN"/>
    <property type="match status" value="1"/>
</dbReference>
<comment type="similarity">
    <text evidence="1">Belongs to the CEF1 family.</text>
</comment>
<dbReference type="PROSITE" id="PS51294">
    <property type="entry name" value="HTH_MYB"/>
    <property type="match status" value="2"/>
</dbReference>
<dbReference type="Pfam" id="PF00249">
    <property type="entry name" value="Myb_DNA-binding"/>
    <property type="match status" value="2"/>
</dbReference>
<dbReference type="EMBL" id="JASFZW010000014">
    <property type="protein sequence ID" value="KAK2075652.1"/>
    <property type="molecule type" value="Genomic_DNA"/>
</dbReference>
<evidence type="ECO:0000313" key="17">
    <source>
        <dbReference type="Proteomes" id="UP001255856"/>
    </source>
</evidence>
<feature type="domain" description="HTH myb-type" evidence="15">
    <location>
        <begin position="321"/>
        <end position="369"/>
    </location>
</feature>
<keyword evidence="8" id="KW-0508">mRNA splicing</keyword>
<dbReference type="InterPro" id="IPR047242">
    <property type="entry name" value="CDC5L/Cef1"/>
</dbReference>
<keyword evidence="3" id="KW-0747">Spliceosome</keyword>
<evidence type="ECO:0000256" key="9">
    <source>
        <dbReference type="ARBA" id="ARBA00023204"/>
    </source>
</evidence>
<evidence type="ECO:0000256" key="7">
    <source>
        <dbReference type="ARBA" id="ARBA00023125"/>
    </source>
</evidence>
<keyword evidence="7" id="KW-0238">DNA-binding</keyword>
<dbReference type="FunFam" id="1.10.10.60:FF:000091">
    <property type="entry name" value="CDC5 cell division cycle 5-like"/>
    <property type="match status" value="1"/>
</dbReference>
<evidence type="ECO:0000256" key="3">
    <source>
        <dbReference type="ARBA" id="ARBA00022728"/>
    </source>
</evidence>
<keyword evidence="9" id="KW-0234">DNA repair</keyword>
<keyword evidence="5" id="KW-0227">DNA damage</keyword>
<evidence type="ECO:0000259" key="15">
    <source>
        <dbReference type="PROSITE" id="PS51294"/>
    </source>
</evidence>
<feature type="transmembrane region" description="Helical" evidence="13">
    <location>
        <begin position="301"/>
        <end position="321"/>
    </location>
</feature>
<evidence type="ECO:0000256" key="4">
    <source>
        <dbReference type="ARBA" id="ARBA00022737"/>
    </source>
</evidence>
<evidence type="ECO:0000256" key="12">
    <source>
        <dbReference type="SAM" id="MobiDB-lite"/>
    </source>
</evidence>
<dbReference type="GO" id="GO:0006355">
    <property type="term" value="P:regulation of DNA-templated transcription"/>
    <property type="evidence" value="ECO:0007669"/>
    <property type="project" value="UniProtKB-ARBA"/>
</dbReference>
<keyword evidence="13" id="KW-0812">Transmembrane</keyword>
<evidence type="ECO:0000256" key="13">
    <source>
        <dbReference type="SAM" id="Phobius"/>
    </source>
</evidence>
<dbReference type="InterPro" id="IPR009057">
    <property type="entry name" value="Homeodomain-like_sf"/>
</dbReference>
<evidence type="ECO:0000256" key="10">
    <source>
        <dbReference type="ARBA" id="ARBA00023242"/>
    </source>
</evidence>
<dbReference type="PROSITE" id="PS50090">
    <property type="entry name" value="MYB_LIKE"/>
    <property type="match status" value="2"/>
</dbReference>
<feature type="region of interest" description="Disordered" evidence="12">
    <location>
        <begin position="857"/>
        <end position="890"/>
    </location>
</feature>
<dbReference type="Pfam" id="PF11831">
    <property type="entry name" value="Myb_Cef"/>
    <property type="match status" value="1"/>
</dbReference>
<feature type="compositionally biased region" description="Basic and acidic residues" evidence="12">
    <location>
        <begin position="426"/>
        <end position="441"/>
    </location>
</feature>
<feature type="domain" description="Myb-like" evidence="14">
    <location>
        <begin position="322"/>
        <end position="369"/>
    </location>
</feature>
<evidence type="ECO:0000256" key="6">
    <source>
        <dbReference type="ARBA" id="ARBA00023054"/>
    </source>
</evidence>
<evidence type="ECO:0000259" key="14">
    <source>
        <dbReference type="PROSITE" id="PS50090"/>
    </source>
</evidence>
<feature type="compositionally biased region" description="Basic residues" evidence="12">
    <location>
        <begin position="769"/>
        <end position="788"/>
    </location>
</feature>
<evidence type="ECO:0000313" key="16">
    <source>
        <dbReference type="EMBL" id="KAK2075652.1"/>
    </source>
</evidence>
<dbReference type="SMART" id="SM00717">
    <property type="entry name" value="SANT"/>
    <property type="match status" value="2"/>
</dbReference>
<dbReference type="CDD" id="cd00167">
    <property type="entry name" value="SANT"/>
    <property type="match status" value="1"/>
</dbReference>
<dbReference type="PANTHER" id="PTHR45885">
    <property type="entry name" value="CELL DIVISION CYCLE 5-LIKE PROTEIN"/>
    <property type="match status" value="1"/>
</dbReference>
<dbReference type="CDD" id="cd15841">
    <property type="entry name" value="SNARE_Qc"/>
    <property type="match status" value="1"/>
</dbReference>
<keyword evidence="4" id="KW-0677">Repeat</keyword>
<dbReference type="CDD" id="cd11659">
    <property type="entry name" value="SANT_CDC5_II"/>
    <property type="match status" value="1"/>
</dbReference>
<feature type="region of interest" description="Disordered" evidence="12">
    <location>
        <begin position="764"/>
        <end position="797"/>
    </location>
</feature>